<dbReference type="InterPro" id="IPR058627">
    <property type="entry name" value="MdtA-like_C"/>
</dbReference>
<evidence type="ECO:0000259" key="5">
    <source>
        <dbReference type="Pfam" id="PF25876"/>
    </source>
</evidence>
<dbReference type="GO" id="GO:0030313">
    <property type="term" value="C:cell envelope"/>
    <property type="evidence" value="ECO:0007669"/>
    <property type="project" value="UniProtKB-SubCell"/>
</dbReference>
<name>A0A2S4LZE9_9HYPH</name>
<dbReference type="OrthoDB" id="9816569at2"/>
<evidence type="ECO:0000256" key="1">
    <source>
        <dbReference type="ARBA" id="ARBA00004196"/>
    </source>
</evidence>
<evidence type="ECO:0000256" key="2">
    <source>
        <dbReference type="ARBA" id="ARBA00009477"/>
    </source>
</evidence>
<evidence type="ECO:0000259" key="7">
    <source>
        <dbReference type="Pfam" id="PF25944"/>
    </source>
</evidence>
<keyword evidence="4" id="KW-0732">Signal</keyword>
<dbReference type="EMBL" id="PQFZ01000017">
    <property type="protein sequence ID" value="POR47846.1"/>
    <property type="molecule type" value="Genomic_DNA"/>
</dbReference>
<comment type="subcellular location">
    <subcellularLocation>
        <location evidence="1">Cell envelope</location>
    </subcellularLocation>
</comment>
<feature type="domain" description="Multidrug resistance protein MdtA-like beta-barrel" evidence="7">
    <location>
        <begin position="209"/>
        <end position="296"/>
    </location>
</feature>
<accession>A0A2S4LZE9</accession>
<dbReference type="InterPro" id="IPR058625">
    <property type="entry name" value="MdtA-like_BSH"/>
</dbReference>
<dbReference type="PANTHER" id="PTHR30158:SF24">
    <property type="entry name" value="HLYD FAMILY SECRETION PROTEIN"/>
    <property type="match status" value="1"/>
</dbReference>
<dbReference type="RefSeq" id="WP_103720482.1">
    <property type="nucleotide sequence ID" value="NZ_PQFZ01000017.1"/>
</dbReference>
<evidence type="ECO:0000313" key="10">
    <source>
        <dbReference type="Proteomes" id="UP000236919"/>
    </source>
</evidence>
<dbReference type="Gene3D" id="1.10.287.470">
    <property type="entry name" value="Helix hairpin bin"/>
    <property type="match status" value="1"/>
</dbReference>
<sequence length="385" mass="41524">MTYRRATGFGLVFASAALTFAATAALAQGAPPAPPVQVSAPLAKRVTNWDEYTGRFEASEQVEIRARVSGFLDSLHFRDGDLVNKGDLLFTIDPRPYRLAVDVSRAEVARAKAQVELAQNEVERAEGLTQNRTITARDIDQRRANLNSAIGTLQGAEANLKTAELNLEWTQVRAPLSGRISNRRVDPGNLVAGGQSGATLLTTIVAVDPINFVFDTSEADYLRYSRLAGNLRKVASRNEGSPAEVRLADEHDWKRRGKIDFVDNALNARSGTIRARAVFENKDQFLTPGTFGRLRLFSGEADALLVPDTVIVSDQASKIVLTVGPENKVVPKPVVLGQITGGLRVIREGLIPTDQVIIGGLANPMVRPGGTVTPQPGEIKLAATN</sequence>
<dbReference type="Gene3D" id="2.40.420.20">
    <property type="match status" value="1"/>
</dbReference>
<dbReference type="InterPro" id="IPR006143">
    <property type="entry name" value="RND_pump_MFP"/>
</dbReference>
<feature type="domain" description="Multidrug resistance protein MdtA-like C-terminal permuted SH3" evidence="8">
    <location>
        <begin position="302"/>
        <end position="361"/>
    </location>
</feature>
<evidence type="ECO:0000259" key="8">
    <source>
        <dbReference type="Pfam" id="PF25967"/>
    </source>
</evidence>
<dbReference type="Pfam" id="PF25944">
    <property type="entry name" value="Beta-barrel_RND"/>
    <property type="match status" value="1"/>
</dbReference>
<dbReference type="InterPro" id="IPR058626">
    <property type="entry name" value="MdtA-like_b-barrel"/>
</dbReference>
<dbReference type="Pfam" id="PF25917">
    <property type="entry name" value="BSH_RND"/>
    <property type="match status" value="1"/>
</dbReference>
<organism evidence="9 10">
    <name type="scientific">Bosea psychrotolerans</name>
    <dbReference type="NCBI Taxonomy" id="1871628"/>
    <lineage>
        <taxon>Bacteria</taxon>
        <taxon>Pseudomonadati</taxon>
        <taxon>Pseudomonadota</taxon>
        <taxon>Alphaproteobacteria</taxon>
        <taxon>Hyphomicrobiales</taxon>
        <taxon>Boseaceae</taxon>
        <taxon>Bosea</taxon>
    </lineage>
</organism>
<evidence type="ECO:0000259" key="6">
    <source>
        <dbReference type="Pfam" id="PF25917"/>
    </source>
</evidence>
<dbReference type="NCBIfam" id="TIGR01730">
    <property type="entry name" value="RND_mfp"/>
    <property type="match status" value="1"/>
</dbReference>
<evidence type="ECO:0000256" key="4">
    <source>
        <dbReference type="SAM" id="SignalP"/>
    </source>
</evidence>
<dbReference type="Gene3D" id="2.40.30.170">
    <property type="match status" value="1"/>
</dbReference>
<dbReference type="Proteomes" id="UP000236919">
    <property type="component" value="Unassembled WGS sequence"/>
</dbReference>
<feature type="domain" description="Multidrug resistance protein MdtA-like barrel-sandwich hybrid" evidence="6">
    <location>
        <begin position="60"/>
        <end position="202"/>
    </location>
</feature>
<dbReference type="SUPFAM" id="SSF111369">
    <property type="entry name" value="HlyD-like secretion proteins"/>
    <property type="match status" value="1"/>
</dbReference>
<dbReference type="Pfam" id="PF25876">
    <property type="entry name" value="HH_MFP_RND"/>
    <property type="match status" value="1"/>
</dbReference>
<feature type="chain" id="PRO_5015477810" evidence="4">
    <location>
        <begin position="25"/>
        <end position="385"/>
    </location>
</feature>
<dbReference type="GO" id="GO:0022857">
    <property type="term" value="F:transmembrane transporter activity"/>
    <property type="evidence" value="ECO:0007669"/>
    <property type="project" value="InterPro"/>
</dbReference>
<dbReference type="Pfam" id="PF25967">
    <property type="entry name" value="RND-MFP_C"/>
    <property type="match status" value="1"/>
</dbReference>
<reference evidence="9 10" key="1">
    <citation type="submission" date="2018-01" db="EMBL/GenBank/DDBJ databases">
        <title>Genomic Encyclopedia of Type Strains, Phase III (KMG-III): the genomes of soil and plant-associated and newly described type strains.</title>
        <authorList>
            <person name="Whitman W."/>
        </authorList>
    </citation>
    <scope>NUCLEOTIDE SEQUENCE [LARGE SCALE GENOMIC DNA]</scope>
    <source>
        <strain evidence="9 10">1131</strain>
    </source>
</reference>
<dbReference type="GO" id="GO:0046677">
    <property type="term" value="P:response to antibiotic"/>
    <property type="evidence" value="ECO:0007669"/>
    <property type="project" value="TreeGrafter"/>
</dbReference>
<gene>
    <name evidence="9" type="ORF">CYD53_117111</name>
</gene>
<keyword evidence="3" id="KW-0175">Coiled coil</keyword>
<evidence type="ECO:0000313" key="9">
    <source>
        <dbReference type="EMBL" id="POR47846.1"/>
    </source>
</evidence>
<dbReference type="InterPro" id="IPR058624">
    <property type="entry name" value="MdtA-like_HH"/>
</dbReference>
<keyword evidence="10" id="KW-1185">Reference proteome</keyword>
<feature type="domain" description="Multidrug resistance protein MdtA-like alpha-helical hairpin" evidence="5">
    <location>
        <begin position="103"/>
        <end position="170"/>
    </location>
</feature>
<dbReference type="Gene3D" id="2.40.50.100">
    <property type="match status" value="1"/>
</dbReference>
<feature type="signal peptide" evidence="4">
    <location>
        <begin position="1"/>
        <end position="24"/>
    </location>
</feature>
<comment type="caution">
    <text evidence="9">The sequence shown here is derived from an EMBL/GenBank/DDBJ whole genome shotgun (WGS) entry which is preliminary data.</text>
</comment>
<dbReference type="PANTHER" id="PTHR30158">
    <property type="entry name" value="ACRA/E-RELATED COMPONENT OF DRUG EFFLUX TRANSPORTER"/>
    <property type="match status" value="1"/>
</dbReference>
<dbReference type="AlphaFoldDB" id="A0A2S4LZE9"/>
<dbReference type="GO" id="GO:0005886">
    <property type="term" value="C:plasma membrane"/>
    <property type="evidence" value="ECO:0007669"/>
    <property type="project" value="TreeGrafter"/>
</dbReference>
<evidence type="ECO:0000256" key="3">
    <source>
        <dbReference type="SAM" id="Coils"/>
    </source>
</evidence>
<feature type="coiled-coil region" evidence="3">
    <location>
        <begin position="101"/>
        <end position="173"/>
    </location>
</feature>
<comment type="similarity">
    <text evidence="2">Belongs to the membrane fusion protein (MFP) (TC 8.A.1) family.</text>
</comment>
<protein>
    <submittedName>
        <fullName evidence="9">RND family efflux transporter MFP subunit</fullName>
    </submittedName>
</protein>
<proteinExistence type="inferred from homology"/>